<evidence type="ECO:0000256" key="3">
    <source>
        <dbReference type="ARBA" id="ARBA00023002"/>
    </source>
</evidence>
<dbReference type="Proteomes" id="UP000272464">
    <property type="component" value="Unassembled WGS sequence"/>
</dbReference>
<dbReference type="GO" id="GO:0008270">
    <property type="term" value="F:zinc ion binding"/>
    <property type="evidence" value="ECO:0007669"/>
    <property type="project" value="InterPro"/>
</dbReference>
<name>A0A433X4T2_9BACL</name>
<dbReference type="PANTHER" id="PTHR43401">
    <property type="entry name" value="L-THREONINE 3-DEHYDROGENASE"/>
    <property type="match status" value="1"/>
</dbReference>
<dbReference type="Pfam" id="PF08240">
    <property type="entry name" value="ADH_N"/>
    <property type="match status" value="1"/>
</dbReference>
<dbReference type="InterPro" id="IPR020843">
    <property type="entry name" value="ER"/>
</dbReference>
<accession>A0A433X4T2</accession>
<protein>
    <recommendedName>
        <fullName evidence="5">Enoyl reductase (ER) domain-containing protein</fullName>
    </recommendedName>
</protein>
<proteinExistence type="inferred from homology"/>
<dbReference type="SUPFAM" id="SSF50129">
    <property type="entry name" value="GroES-like"/>
    <property type="match status" value="1"/>
</dbReference>
<keyword evidence="2 4" id="KW-0862">Zinc</keyword>
<dbReference type="GO" id="GO:0016491">
    <property type="term" value="F:oxidoreductase activity"/>
    <property type="evidence" value="ECO:0007669"/>
    <property type="project" value="UniProtKB-KW"/>
</dbReference>
<dbReference type="InterPro" id="IPR002328">
    <property type="entry name" value="ADH_Zn_CS"/>
</dbReference>
<dbReference type="Gene3D" id="3.40.50.720">
    <property type="entry name" value="NAD(P)-binding Rossmann-like Domain"/>
    <property type="match status" value="1"/>
</dbReference>
<dbReference type="InterPro" id="IPR050129">
    <property type="entry name" value="Zn_alcohol_dh"/>
</dbReference>
<dbReference type="Pfam" id="PF00107">
    <property type="entry name" value="ADH_zinc_N"/>
    <property type="match status" value="1"/>
</dbReference>
<evidence type="ECO:0000256" key="4">
    <source>
        <dbReference type="RuleBase" id="RU361277"/>
    </source>
</evidence>
<dbReference type="SMART" id="SM00829">
    <property type="entry name" value="PKS_ER"/>
    <property type="match status" value="1"/>
</dbReference>
<dbReference type="Gene3D" id="3.90.180.10">
    <property type="entry name" value="Medium-chain alcohol dehydrogenases, catalytic domain"/>
    <property type="match status" value="1"/>
</dbReference>
<organism evidence="6 7">
    <name type="scientific">Paenibacillus zeisoli</name>
    <dbReference type="NCBI Taxonomy" id="2496267"/>
    <lineage>
        <taxon>Bacteria</taxon>
        <taxon>Bacillati</taxon>
        <taxon>Bacillota</taxon>
        <taxon>Bacilli</taxon>
        <taxon>Bacillales</taxon>
        <taxon>Paenibacillaceae</taxon>
        <taxon>Paenibacillus</taxon>
    </lineage>
</organism>
<sequence length="330" mass="34900">MKQVKAFGPQDLRVVDAEQPLAGTGEVVVEVKACGICGSDKWFWHVQEPSDYVAGHEAAGIVVSIGEGVQHLRPGDRVAVNNVRGCGECPACRQGQFVRCAHGITHMGFGFSEMIAVPERNCLVLDDAISYEAGSLIFDNWGTPYSALQRTGMGEGDCVVVTGCGPIGLAAITLAKLRGTRVAAVDPVQTRLDAAIRQGADLALLPEGAPNSLLEWIGPEGADYVLECSGKPSSYELAFSVLGMAGTLVVIGEGAQVEISSSELIHKHLTLSASLYSTMQDGADVQNLMLQGSIDPMAFVTHTFQLKELPSTFGQVIECSDGLLKAVVVR</sequence>
<feature type="domain" description="Enoyl reductase (ER)" evidence="5">
    <location>
        <begin position="8"/>
        <end position="329"/>
    </location>
</feature>
<evidence type="ECO:0000259" key="5">
    <source>
        <dbReference type="SMART" id="SM00829"/>
    </source>
</evidence>
<dbReference type="SUPFAM" id="SSF51735">
    <property type="entry name" value="NAD(P)-binding Rossmann-fold domains"/>
    <property type="match status" value="1"/>
</dbReference>
<dbReference type="InterPro" id="IPR036291">
    <property type="entry name" value="NAD(P)-bd_dom_sf"/>
</dbReference>
<dbReference type="InterPro" id="IPR013154">
    <property type="entry name" value="ADH-like_N"/>
</dbReference>
<reference evidence="6 7" key="1">
    <citation type="submission" date="2018-12" db="EMBL/GenBank/DDBJ databases">
        <authorList>
            <person name="Sun L."/>
            <person name="Chen Z."/>
        </authorList>
    </citation>
    <scope>NUCLEOTIDE SEQUENCE [LARGE SCALE GENOMIC DNA]</scope>
    <source>
        <strain evidence="6 7">3-5-3</strain>
    </source>
</reference>
<dbReference type="OrthoDB" id="9777057at2"/>
<dbReference type="EMBL" id="RZNX01000007">
    <property type="protein sequence ID" value="RUT29062.1"/>
    <property type="molecule type" value="Genomic_DNA"/>
</dbReference>
<comment type="cofactor">
    <cofactor evidence="4">
        <name>Zn(2+)</name>
        <dbReference type="ChEBI" id="CHEBI:29105"/>
    </cofactor>
</comment>
<dbReference type="PANTHER" id="PTHR43401:SF2">
    <property type="entry name" value="L-THREONINE 3-DEHYDROGENASE"/>
    <property type="match status" value="1"/>
</dbReference>
<keyword evidence="3" id="KW-0560">Oxidoreductase</keyword>
<dbReference type="InterPro" id="IPR013149">
    <property type="entry name" value="ADH-like_C"/>
</dbReference>
<dbReference type="PROSITE" id="PS00059">
    <property type="entry name" value="ADH_ZINC"/>
    <property type="match status" value="1"/>
</dbReference>
<evidence type="ECO:0000313" key="7">
    <source>
        <dbReference type="Proteomes" id="UP000272464"/>
    </source>
</evidence>
<keyword evidence="1 4" id="KW-0479">Metal-binding</keyword>
<comment type="similarity">
    <text evidence="4">Belongs to the zinc-containing alcohol dehydrogenase family.</text>
</comment>
<evidence type="ECO:0000313" key="6">
    <source>
        <dbReference type="EMBL" id="RUT29062.1"/>
    </source>
</evidence>
<dbReference type="InterPro" id="IPR011032">
    <property type="entry name" value="GroES-like_sf"/>
</dbReference>
<comment type="caution">
    <text evidence="6">The sequence shown here is derived from an EMBL/GenBank/DDBJ whole genome shotgun (WGS) entry which is preliminary data.</text>
</comment>
<evidence type="ECO:0000256" key="1">
    <source>
        <dbReference type="ARBA" id="ARBA00022723"/>
    </source>
</evidence>
<gene>
    <name evidence="6" type="ORF">EJP77_15155</name>
</gene>
<keyword evidence="7" id="KW-1185">Reference proteome</keyword>
<evidence type="ECO:0000256" key="2">
    <source>
        <dbReference type="ARBA" id="ARBA00022833"/>
    </source>
</evidence>
<dbReference type="AlphaFoldDB" id="A0A433X4T2"/>
<dbReference type="RefSeq" id="WP_127200094.1">
    <property type="nucleotide sequence ID" value="NZ_RZNX01000007.1"/>
</dbReference>